<protein>
    <recommendedName>
        <fullName evidence="3">Transmembrane protein</fullName>
    </recommendedName>
</protein>
<dbReference type="EMBL" id="JAMSHJ010000002">
    <property type="protein sequence ID" value="KAI5432973.1"/>
    <property type="molecule type" value="Genomic_DNA"/>
</dbReference>
<dbReference type="AlphaFoldDB" id="A0A9D4Y5C9"/>
<keyword evidence="2" id="KW-1185">Reference proteome</keyword>
<organism evidence="1 2">
    <name type="scientific">Pisum sativum</name>
    <name type="common">Garden pea</name>
    <name type="synonym">Lathyrus oleraceus</name>
    <dbReference type="NCBI Taxonomy" id="3888"/>
    <lineage>
        <taxon>Eukaryota</taxon>
        <taxon>Viridiplantae</taxon>
        <taxon>Streptophyta</taxon>
        <taxon>Embryophyta</taxon>
        <taxon>Tracheophyta</taxon>
        <taxon>Spermatophyta</taxon>
        <taxon>Magnoliopsida</taxon>
        <taxon>eudicotyledons</taxon>
        <taxon>Gunneridae</taxon>
        <taxon>Pentapetalae</taxon>
        <taxon>rosids</taxon>
        <taxon>fabids</taxon>
        <taxon>Fabales</taxon>
        <taxon>Fabaceae</taxon>
        <taxon>Papilionoideae</taxon>
        <taxon>50 kb inversion clade</taxon>
        <taxon>NPAAA clade</taxon>
        <taxon>Hologalegina</taxon>
        <taxon>IRL clade</taxon>
        <taxon>Fabeae</taxon>
        <taxon>Lathyrus</taxon>
    </lineage>
</organism>
<dbReference type="Gramene" id="PSAT_LOCUS10680_t1">
    <property type="protein sequence ID" value="CAL5190650.1"/>
    <property type="gene ID" value="PSAT_LOCUS10680"/>
</dbReference>
<dbReference type="Gramene" id="Psat02G0031800-T1">
    <property type="protein sequence ID" value="KAI5432973.1"/>
    <property type="gene ID" value="KIW84_020318"/>
</dbReference>
<reference evidence="1 2" key="1">
    <citation type="journal article" date="2022" name="Nat. Genet.">
        <title>Improved pea reference genome and pan-genome highlight genomic features and evolutionary characteristics.</title>
        <authorList>
            <person name="Yang T."/>
            <person name="Liu R."/>
            <person name="Luo Y."/>
            <person name="Hu S."/>
            <person name="Wang D."/>
            <person name="Wang C."/>
            <person name="Pandey M.K."/>
            <person name="Ge S."/>
            <person name="Xu Q."/>
            <person name="Li N."/>
            <person name="Li G."/>
            <person name="Huang Y."/>
            <person name="Saxena R.K."/>
            <person name="Ji Y."/>
            <person name="Li M."/>
            <person name="Yan X."/>
            <person name="He Y."/>
            <person name="Liu Y."/>
            <person name="Wang X."/>
            <person name="Xiang C."/>
            <person name="Varshney R.K."/>
            <person name="Ding H."/>
            <person name="Gao S."/>
            <person name="Zong X."/>
        </authorList>
    </citation>
    <scope>NUCLEOTIDE SEQUENCE [LARGE SCALE GENOMIC DNA]</scope>
    <source>
        <strain evidence="1 2">cv. Zhongwan 6</strain>
    </source>
</reference>
<evidence type="ECO:0008006" key="3">
    <source>
        <dbReference type="Google" id="ProtNLM"/>
    </source>
</evidence>
<sequence>MTCLHLHASLFPMHAKLKQQQQHHVGMEHTTKLLWGEPSMTNPHCKSFSSASSLRTKAIPDFIVVAATSPPKPRDPSTFLPISLLLVSVYFISNFVVPDILTKYFGFDKVNEEKKVEVDDVEDE</sequence>
<evidence type="ECO:0000313" key="1">
    <source>
        <dbReference type="EMBL" id="KAI5432974.1"/>
    </source>
</evidence>
<evidence type="ECO:0000313" key="2">
    <source>
        <dbReference type="Proteomes" id="UP001058974"/>
    </source>
</evidence>
<dbReference type="Gramene" id="Psat0s3384g0080.1">
    <property type="protein sequence ID" value="Psat0s3384g0080.1.cds"/>
    <property type="gene ID" value="Psat0s3384g0080"/>
</dbReference>
<dbReference type="PANTHER" id="PTHR37196:SF2">
    <property type="entry name" value="TRANSMEMBRANE PROTEIN"/>
    <property type="match status" value="1"/>
</dbReference>
<proteinExistence type="predicted"/>
<dbReference type="Proteomes" id="UP001058974">
    <property type="component" value="Chromosome 2"/>
</dbReference>
<dbReference type="EMBL" id="JAMSHJ010000002">
    <property type="protein sequence ID" value="KAI5432974.1"/>
    <property type="molecule type" value="Genomic_DNA"/>
</dbReference>
<name>A0A9D4Y5C9_PEA</name>
<accession>A0A9D4Y5C9</accession>
<dbReference type="PANTHER" id="PTHR37196">
    <property type="entry name" value="TRANSMEMBRANE PROTEIN"/>
    <property type="match status" value="1"/>
</dbReference>
<dbReference type="Gramene" id="Psat02G0031800-T2">
    <property type="protein sequence ID" value="KAI5432974.1"/>
    <property type="gene ID" value="KIW84_020318"/>
</dbReference>
<dbReference type="OrthoDB" id="1932652at2759"/>
<gene>
    <name evidence="1" type="ORF">KIW84_020318</name>
</gene>
<comment type="caution">
    <text evidence="1">The sequence shown here is derived from an EMBL/GenBank/DDBJ whole genome shotgun (WGS) entry which is preliminary data.</text>
</comment>